<dbReference type="CDD" id="cd06558">
    <property type="entry name" value="crotonase-like"/>
    <property type="match status" value="1"/>
</dbReference>
<dbReference type="InterPro" id="IPR051683">
    <property type="entry name" value="Enoyl-CoA_Hydratase/Isomerase"/>
</dbReference>
<evidence type="ECO:0000313" key="3">
    <source>
        <dbReference type="Proteomes" id="UP000751614"/>
    </source>
</evidence>
<dbReference type="RefSeq" id="WP_138837025.1">
    <property type="nucleotide sequence ID" value="NZ_VCNI01000002.1"/>
</dbReference>
<dbReference type="SUPFAM" id="SSF52096">
    <property type="entry name" value="ClpP/crotonase"/>
    <property type="match status" value="1"/>
</dbReference>
<evidence type="ECO:0000313" key="2">
    <source>
        <dbReference type="EMBL" id="TMU55158.1"/>
    </source>
</evidence>
<proteinExistence type="inferred from homology"/>
<dbReference type="Pfam" id="PF00378">
    <property type="entry name" value="ECH_1"/>
    <property type="match status" value="1"/>
</dbReference>
<dbReference type="EMBL" id="VCNI01000002">
    <property type="protein sequence ID" value="TMU55158.1"/>
    <property type="molecule type" value="Genomic_DNA"/>
</dbReference>
<dbReference type="Proteomes" id="UP000751614">
    <property type="component" value="Unassembled WGS sequence"/>
</dbReference>
<keyword evidence="3" id="KW-1185">Reference proteome</keyword>
<dbReference type="InterPro" id="IPR029045">
    <property type="entry name" value="ClpP/crotonase-like_dom_sf"/>
</dbReference>
<reference evidence="2 3" key="1">
    <citation type="submission" date="2019-05" db="EMBL/GenBank/DDBJ databases">
        <title>Flagellimonas sp. AsT0115, sp. nov., isolated from a marine red algae, Asparagopsis taxiformis.</title>
        <authorList>
            <person name="Kim J."/>
            <person name="Jeong S.E."/>
            <person name="Jeon C.O."/>
        </authorList>
    </citation>
    <scope>NUCLEOTIDE SEQUENCE [LARGE SCALE GENOMIC DNA]</scope>
    <source>
        <strain evidence="2 3">AsT0115</strain>
    </source>
</reference>
<dbReference type="Gene3D" id="3.90.226.10">
    <property type="entry name" value="2-enoyl-CoA Hydratase, Chain A, domain 1"/>
    <property type="match status" value="1"/>
</dbReference>
<sequence length="255" mass="27748">MPTDRTNGSLYTKIENNVAWVEFGHPASNSFVSELLARLASELDKISQNKEVSLIVLKSEGDRAFCAGASFDELVAISNMEEGKAFFAGFANVINAMRKCSQPVFGRVQGKTVGGGVGLTSACDYVYATEAASIKLSEVSIGIAPMVIAPAVERKIGKSGLAELSYAPTEWKNAYWAKEKGLYSKVFDSIASMDKELEFHVQKVATYNAESLAEMKRVLWEGTSHWDQLLTDRAEASGKLALSPNTKAALEKFKK</sequence>
<comment type="similarity">
    <text evidence="1">Belongs to the enoyl-CoA hydratase/isomerase family.</text>
</comment>
<comment type="caution">
    <text evidence="2">The sequence shown here is derived from an EMBL/GenBank/DDBJ whole genome shotgun (WGS) entry which is preliminary data.</text>
</comment>
<evidence type="ECO:0000256" key="1">
    <source>
        <dbReference type="ARBA" id="ARBA00005254"/>
    </source>
</evidence>
<accession>A0ABY2WKA6</accession>
<gene>
    <name evidence="2" type="ORF">FGG15_13325</name>
</gene>
<organism evidence="2 3">
    <name type="scientific">Flagellimonas algicola</name>
    <dbReference type="NCBI Taxonomy" id="2583815"/>
    <lineage>
        <taxon>Bacteria</taxon>
        <taxon>Pseudomonadati</taxon>
        <taxon>Bacteroidota</taxon>
        <taxon>Flavobacteriia</taxon>
        <taxon>Flavobacteriales</taxon>
        <taxon>Flavobacteriaceae</taxon>
        <taxon>Flagellimonas</taxon>
    </lineage>
</organism>
<dbReference type="PANTHER" id="PTHR42964">
    <property type="entry name" value="ENOYL-COA HYDRATASE"/>
    <property type="match status" value="1"/>
</dbReference>
<dbReference type="InterPro" id="IPR001753">
    <property type="entry name" value="Enoyl-CoA_hydra/iso"/>
</dbReference>
<name>A0ABY2WKA6_9FLAO</name>
<protein>
    <submittedName>
        <fullName evidence="2">Enoyl-CoA hydratase/isomerase family protein</fullName>
    </submittedName>
</protein>
<dbReference type="PANTHER" id="PTHR42964:SF1">
    <property type="entry name" value="POLYKETIDE BIOSYNTHESIS ENOYL-COA HYDRATASE PKSH-RELATED"/>
    <property type="match status" value="1"/>
</dbReference>